<dbReference type="OrthoDB" id="9827676at2"/>
<dbReference type="AlphaFoldDB" id="W0DYY8"/>
<evidence type="ECO:0000256" key="1">
    <source>
        <dbReference type="SAM" id="Phobius"/>
    </source>
</evidence>
<dbReference type="Proteomes" id="UP000005380">
    <property type="component" value="Chromosome"/>
</dbReference>
<gene>
    <name evidence="2" type="ORF">THIAE_01555</name>
</gene>
<evidence type="ECO:0008006" key="4">
    <source>
        <dbReference type="Google" id="ProtNLM"/>
    </source>
</evidence>
<proteinExistence type="predicted"/>
<organism evidence="2 3">
    <name type="scientific">Thiomicrospira aerophila AL3</name>
    <dbReference type="NCBI Taxonomy" id="717772"/>
    <lineage>
        <taxon>Bacteria</taxon>
        <taxon>Pseudomonadati</taxon>
        <taxon>Pseudomonadota</taxon>
        <taxon>Gammaproteobacteria</taxon>
        <taxon>Thiotrichales</taxon>
        <taxon>Piscirickettsiaceae</taxon>
        <taxon>Thiomicrospira</taxon>
    </lineage>
</organism>
<evidence type="ECO:0000313" key="3">
    <source>
        <dbReference type="Proteomes" id="UP000005380"/>
    </source>
</evidence>
<feature type="transmembrane region" description="Helical" evidence="1">
    <location>
        <begin position="82"/>
        <end position="100"/>
    </location>
</feature>
<dbReference type="STRING" id="717772.THIAE_01555"/>
<evidence type="ECO:0000313" key="2">
    <source>
        <dbReference type="EMBL" id="AHF02179.1"/>
    </source>
</evidence>
<accession>W0DYY8</accession>
<keyword evidence="1" id="KW-0472">Membrane</keyword>
<dbReference type="InParanoid" id="W0DYY8"/>
<name>W0DYY8_9GAMM</name>
<protein>
    <recommendedName>
        <fullName evidence="4">DUF2914 domain-containing protein</fullName>
    </recommendedName>
</protein>
<dbReference type="EMBL" id="CP007030">
    <property type="protein sequence ID" value="AHF02179.1"/>
    <property type="molecule type" value="Genomic_DNA"/>
</dbReference>
<dbReference type="HOGENOM" id="CLU_1077420_0_0_6"/>
<sequence>MSKPAAMAYWSPAQQRAYQQGFSLALLMQSEAGLLNKPAPPLSIRHDPALLHAFEQGYQVGLQQPKQRRYQGMMPWTKMRQLLFFLMVILAGLLVVIIMAPNDESIAESAAEPTQVDNAQQTTRASEFFVPTELDDFALLTHQEREILLNLQAGLPNLAYSHMDSVDKSVLSFALLLDAHGLIDNEPCRALFIWPVIWQDNISLIWIFDDKNQYEQNSWHEAFFPPKIGDWQVLILKDNLPIAHQFFYYGGHTLELLE</sequence>
<keyword evidence="1" id="KW-0812">Transmembrane</keyword>
<reference evidence="2 3" key="1">
    <citation type="submission" date="2013-12" db="EMBL/GenBank/DDBJ databases">
        <authorList>
            <consortium name="DOE Joint Genome Institute"/>
            <person name="Kappler U."/>
            <person name="Huntemann M."/>
            <person name="Han J."/>
            <person name="Chen A."/>
            <person name="Kyrpides N."/>
            <person name="Mavromatis K."/>
            <person name="Markowitz V."/>
            <person name="Palaniappan K."/>
            <person name="Ivanova N."/>
            <person name="Schaumberg A."/>
            <person name="Pati A."/>
            <person name="Liolios K."/>
            <person name="Nordberg H.P."/>
            <person name="Cantor M.N."/>
            <person name="Hua S.X."/>
            <person name="Woyke T."/>
        </authorList>
    </citation>
    <scope>NUCLEOTIDE SEQUENCE [LARGE SCALE GENOMIC DNA]</scope>
    <source>
        <strain evidence="3">AL2</strain>
    </source>
</reference>
<dbReference type="KEGG" id="tao:THIAE_01555"/>
<keyword evidence="3" id="KW-1185">Reference proteome</keyword>
<dbReference type="RefSeq" id="WP_006459734.1">
    <property type="nucleotide sequence ID" value="NZ_CP007030.1"/>
</dbReference>
<keyword evidence="1" id="KW-1133">Transmembrane helix</keyword>